<dbReference type="InterPro" id="IPR036625">
    <property type="entry name" value="E3-bd_dom_sf"/>
</dbReference>
<dbReference type="NCBIfam" id="NF011457">
    <property type="entry name" value="PRK14875.1"/>
    <property type="match status" value="1"/>
</dbReference>
<dbReference type="Pfam" id="PF02817">
    <property type="entry name" value="E3_binding"/>
    <property type="match status" value="1"/>
</dbReference>
<dbReference type="SUPFAM" id="SSF53474">
    <property type="entry name" value="alpha/beta-Hydrolases"/>
    <property type="match status" value="1"/>
</dbReference>
<dbReference type="Pfam" id="PF00561">
    <property type="entry name" value="Abhydrolase_1"/>
    <property type="match status" value="1"/>
</dbReference>
<dbReference type="InterPro" id="IPR011053">
    <property type="entry name" value="Single_hybrid_motif"/>
</dbReference>
<dbReference type="EC" id="2.3.1.12" evidence="7"/>
<sequence length="425" mass="45285">MPKVDMDMAEGTIAKWHVSEGEKVARGDPLFDIETDKAAMEVEAPGEGTLHHVLAGEGDTVAIGSAVAFLYSEGEEVGDPPAGAKPAMGSEEPTGRRGETRSDTQPVQEEPAAPPDEKRKIEAGPRATPLARRLAREADLRLSDIPGTGPRGRIQGEDVREAVRATDMRASPDPEPKGRAGAQTGPPLVLIHGFLSDAQSWGPLEKAFGSGRPIHKLELPGHGRATRKPPADFSALVSHMRRGLDELNLEAMHLVGHSLGGAVALALADTRPRRVASLTLIAPAGLGPQIDGAALDGMLRATRAESLAPWLKRLVADPDRISWNYVQAVLAGRSDEDLRDAQRRMAETLFADGTQCFDLQAALGRVEMPTRIIWGRRDGIIPWSHALSAPGRVSLNLFDDLGHMPQIEAPEAVADLLAASVGLAP</sequence>
<keyword evidence="7" id="KW-0012">Acyltransferase</keyword>
<name>A0A0D1DBT5_9RHOB</name>
<dbReference type="PROSITE" id="PS51826">
    <property type="entry name" value="PSBD"/>
    <property type="match status" value="1"/>
</dbReference>
<accession>A0A0D1DBT5</accession>
<proteinExistence type="inferred from homology"/>
<reference evidence="7 8" key="1">
    <citation type="submission" date="2015-02" db="EMBL/GenBank/DDBJ databases">
        <title>Genome Sequence of Jannaschia aquimarina DSM28248, a member of the Roseobacter clade.</title>
        <authorList>
            <person name="Voget S."/>
            <person name="Daniel R."/>
        </authorList>
    </citation>
    <scope>NUCLEOTIDE SEQUENCE [LARGE SCALE GENOMIC DNA]</scope>
    <source>
        <strain evidence="7 8">GSW-M26</strain>
    </source>
</reference>
<dbReference type="AlphaFoldDB" id="A0A0D1DBT5"/>
<feature type="domain" description="Peripheral subunit-binding (PSBD)" evidence="6">
    <location>
        <begin position="126"/>
        <end position="163"/>
    </location>
</feature>
<organism evidence="7 8">
    <name type="scientific">Jannaschia aquimarina</name>
    <dbReference type="NCBI Taxonomy" id="935700"/>
    <lineage>
        <taxon>Bacteria</taxon>
        <taxon>Pseudomonadati</taxon>
        <taxon>Pseudomonadota</taxon>
        <taxon>Alphaproteobacteria</taxon>
        <taxon>Rhodobacterales</taxon>
        <taxon>Roseobacteraceae</taxon>
        <taxon>Jannaschia</taxon>
    </lineage>
</organism>
<dbReference type="EMBL" id="JYFE01000017">
    <property type="protein sequence ID" value="KIT17453.1"/>
    <property type="molecule type" value="Genomic_DNA"/>
</dbReference>
<dbReference type="GO" id="GO:0004742">
    <property type="term" value="F:dihydrolipoyllysine-residue acetyltransferase activity"/>
    <property type="evidence" value="ECO:0007669"/>
    <property type="project" value="UniProtKB-EC"/>
</dbReference>
<dbReference type="PROSITE" id="PS50968">
    <property type="entry name" value="BIOTINYL_LIPOYL"/>
    <property type="match status" value="1"/>
</dbReference>
<evidence type="ECO:0000259" key="6">
    <source>
        <dbReference type="PROSITE" id="PS51826"/>
    </source>
</evidence>
<evidence type="ECO:0000313" key="8">
    <source>
        <dbReference type="Proteomes" id="UP000032232"/>
    </source>
</evidence>
<dbReference type="SUPFAM" id="SSF47005">
    <property type="entry name" value="Peripheral subunit-binding domain of 2-oxo acid dehydrogenase complex"/>
    <property type="match status" value="1"/>
</dbReference>
<dbReference type="Gene3D" id="3.40.50.1820">
    <property type="entry name" value="alpha/beta hydrolase"/>
    <property type="match status" value="1"/>
</dbReference>
<dbReference type="InterPro" id="IPR029058">
    <property type="entry name" value="AB_hydrolase_fold"/>
</dbReference>
<evidence type="ECO:0000256" key="1">
    <source>
        <dbReference type="ARBA" id="ARBA00001938"/>
    </source>
</evidence>
<protein>
    <submittedName>
        <fullName evidence="7">AcoC_1 protein</fullName>
        <ecNumber evidence="7">2.3.1.12</ecNumber>
    </submittedName>
</protein>
<dbReference type="Gene3D" id="4.10.320.10">
    <property type="entry name" value="E3-binding domain"/>
    <property type="match status" value="1"/>
</dbReference>
<evidence type="ECO:0000256" key="4">
    <source>
        <dbReference type="SAM" id="MobiDB-lite"/>
    </source>
</evidence>
<dbReference type="Gene3D" id="2.40.50.100">
    <property type="match status" value="1"/>
</dbReference>
<evidence type="ECO:0000313" key="7">
    <source>
        <dbReference type="EMBL" id="KIT17453.1"/>
    </source>
</evidence>
<evidence type="ECO:0000256" key="3">
    <source>
        <dbReference type="ARBA" id="ARBA00022823"/>
    </source>
</evidence>
<dbReference type="PANTHER" id="PTHR23151">
    <property type="entry name" value="DIHYDROLIPOAMIDE ACETYL/SUCCINYL-TRANSFERASE-RELATED"/>
    <property type="match status" value="1"/>
</dbReference>
<dbReference type="InterPro" id="IPR000073">
    <property type="entry name" value="AB_hydrolase_1"/>
</dbReference>
<keyword evidence="8" id="KW-1185">Reference proteome</keyword>
<dbReference type="Proteomes" id="UP000032232">
    <property type="component" value="Unassembled WGS sequence"/>
</dbReference>
<dbReference type="InterPro" id="IPR004167">
    <property type="entry name" value="PSBD"/>
</dbReference>
<dbReference type="SUPFAM" id="SSF51230">
    <property type="entry name" value="Single hybrid motif"/>
    <property type="match status" value="1"/>
</dbReference>
<dbReference type="Pfam" id="PF00364">
    <property type="entry name" value="Biotin_lipoyl"/>
    <property type="match status" value="1"/>
</dbReference>
<evidence type="ECO:0000259" key="5">
    <source>
        <dbReference type="PROSITE" id="PS50968"/>
    </source>
</evidence>
<dbReference type="InterPro" id="IPR045257">
    <property type="entry name" value="E2/Pdx1"/>
</dbReference>
<comment type="caution">
    <text evidence="7">The sequence shown here is derived from an EMBL/GenBank/DDBJ whole genome shotgun (WGS) entry which is preliminary data.</text>
</comment>
<dbReference type="PROSITE" id="PS00189">
    <property type="entry name" value="LIPOYL"/>
    <property type="match status" value="1"/>
</dbReference>
<evidence type="ECO:0000256" key="2">
    <source>
        <dbReference type="ARBA" id="ARBA00007317"/>
    </source>
</evidence>
<dbReference type="PRINTS" id="PR00111">
    <property type="entry name" value="ABHYDROLASE"/>
</dbReference>
<dbReference type="STRING" id="935700.jaqu_06410"/>
<gene>
    <name evidence="7" type="primary">acoC_1</name>
    <name evidence="7" type="ORF">jaqu_06410</name>
</gene>
<dbReference type="PANTHER" id="PTHR23151:SF90">
    <property type="entry name" value="DIHYDROLIPOYLLYSINE-RESIDUE ACETYLTRANSFERASE COMPONENT OF PYRUVATE DEHYDROGENASE COMPLEX, MITOCHONDRIAL-RELATED"/>
    <property type="match status" value="1"/>
</dbReference>
<dbReference type="GO" id="GO:0006086">
    <property type="term" value="P:pyruvate decarboxylation to acetyl-CoA"/>
    <property type="evidence" value="ECO:0007669"/>
    <property type="project" value="InterPro"/>
</dbReference>
<feature type="domain" description="Lipoyl-binding" evidence="5">
    <location>
        <begin position="1"/>
        <end position="71"/>
    </location>
</feature>
<dbReference type="GO" id="GO:0045254">
    <property type="term" value="C:pyruvate dehydrogenase complex"/>
    <property type="evidence" value="ECO:0007669"/>
    <property type="project" value="InterPro"/>
</dbReference>
<keyword evidence="3" id="KW-0450">Lipoyl</keyword>
<comment type="cofactor">
    <cofactor evidence="1">
        <name>(R)-lipoate</name>
        <dbReference type="ChEBI" id="CHEBI:83088"/>
    </cofactor>
</comment>
<dbReference type="InterPro" id="IPR003016">
    <property type="entry name" value="2-oxoA_DH_lipoyl-BS"/>
</dbReference>
<feature type="region of interest" description="Disordered" evidence="4">
    <location>
        <begin position="75"/>
        <end position="159"/>
    </location>
</feature>
<dbReference type="RefSeq" id="WP_244901235.1">
    <property type="nucleotide sequence ID" value="NZ_FZPF01000002.1"/>
</dbReference>
<comment type="similarity">
    <text evidence="2">Belongs to the 2-oxoacid dehydrogenase family.</text>
</comment>
<dbReference type="PATRIC" id="fig|935700.4.peg.678"/>
<dbReference type="InterPro" id="IPR000089">
    <property type="entry name" value="Biotin_lipoyl"/>
</dbReference>
<feature type="compositionally biased region" description="Basic and acidic residues" evidence="4">
    <location>
        <begin position="93"/>
        <end position="102"/>
    </location>
</feature>
<dbReference type="CDD" id="cd06849">
    <property type="entry name" value="lipoyl_domain"/>
    <property type="match status" value="1"/>
</dbReference>
<keyword evidence="7" id="KW-0808">Transferase</keyword>